<sequence>MRNNISNKKSVGQMLPPMWTADFKQHGELATRNPLSVRSVERCKVHHRALSVFRQHRFGNLPQPVMQTQPQHPPILLTRLGVHAVSTQTHKNGRTDGRTDDDHEEEDLLHAVSSDPSRQVPVLGIVLLRRQGIPVGSTLVYTAIPRAELTDDCE</sequence>
<name>A0A075A5R8_OPIVI</name>
<dbReference type="EMBL" id="KL596881">
    <property type="protein sequence ID" value="KER22764.1"/>
    <property type="molecule type" value="Genomic_DNA"/>
</dbReference>
<reference evidence="1 2" key="1">
    <citation type="submission" date="2013-11" db="EMBL/GenBank/DDBJ databases">
        <title>Opisthorchis viverrini - life in the bile duct.</title>
        <authorList>
            <person name="Young N.D."/>
            <person name="Nagarajan N."/>
            <person name="Lin S.J."/>
            <person name="Korhonen P.K."/>
            <person name="Jex A.R."/>
            <person name="Hall R.S."/>
            <person name="Safavi-Hemami H."/>
            <person name="Kaewkong W."/>
            <person name="Bertrand D."/>
            <person name="Gao S."/>
            <person name="Seet Q."/>
            <person name="Wongkham S."/>
            <person name="Teh B.T."/>
            <person name="Wongkham C."/>
            <person name="Intapan P.M."/>
            <person name="Maleewong W."/>
            <person name="Yang X."/>
            <person name="Hu M."/>
            <person name="Wang Z."/>
            <person name="Hofmann A."/>
            <person name="Sternberg P.W."/>
            <person name="Tan P."/>
            <person name="Wang J."/>
            <person name="Gasser R.B."/>
        </authorList>
    </citation>
    <scope>NUCLEOTIDE SEQUENCE [LARGE SCALE GENOMIC DNA]</scope>
</reference>
<proteinExistence type="predicted"/>
<evidence type="ECO:0000313" key="1">
    <source>
        <dbReference type="EMBL" id="KER22764.1"/>
    </source>
</evidence>
<keyword evidence="2" id="KW-1185">Reference proteome</keyword>
<dbReference type="Proteomes" id="UP000054324">
    <property type="component" value="Unassembled WGS sequence"/>
</dbReference>
<protein>
    <submittedName>
        <fullName evidence="1">Uncharacterized protein</fullName>
    </submittedName>
</protein>
<dbReference type="CTD" id="20323388"/>
<accession>A0A075A5R8</accession>
<dbReference type="RefSeq" id="XP_009173486.1">
    <property type="nucleotide sequence ID" value="XM_009175222.1"/>
</dbReference>
<dbReference type="KEGG" id="ovi:T265_09209"/>
<evidence type="ECO:0000313" key="2">
    <source>
        <dbReference type="Proteomes" id="UP000054324"/>
    </source>
</evidence>
<gene>
    <name evidence="1" type="ORF">T265_09209</name>
</gene>
<dbReference type="AlphaFoldDB" id="A0A075A5R8"/>
<dbReference type="GeneID" id="20323388"/>
<organism evidence="1 2">
    <name type="scientific">Opisthorchis viverrini</name>
    <name type="common">Southeast Asian liver fluke</name>
    <dbReference type="NCBI Taxonomy" id="6198"/>
    <lineage>
        <taxon>Eukaryota</taxon>
        <taxon>Metazoa</taxon>
        <taxon>Spiralia</taxon>
        <taxon>Lophotrochozoa</taxon>
        <taxon>Platyhelminthes</taxon>
        <taxon>Trematoda</taxon>
        <taxon>Digenea</taxon>
        <taxon>Opisthorchiida</taxon>
        <taxon>Opisthorchiata</taxon>
        <taxon>Opisthorchiidae</taxon>
        <taxon>Opisthorchis</taxon>
    </lineage>
</organism>